<dbReference type="InterPro" id="IPR004827">
    <property type="entry name" value="bZIP"/>
</dbReference>
<dbReference type="SUPFAM" id="SSF57667">
    <property type="entry name" value="beta-beta-alpha zinc fingers"/>
    <property type="match status" value="1"/>
</dbReference>
<keyword evidence="4 7" id="KW-0010">Activator</keyword>
<dbReference type="AlphaFoldDB" id="A0A671W3H5"/>
<dbReference type="Gene3D" id="1.20.5.170">
    <property type="match status" value="1"/>
</dbReference>
<dbReference type="PIRSF" id="PIRSF003153">
    <property type="entry name" value="ATF2_CRE-BP1"/>
    <property type="match status" value="1"/>
</dbReference>
<feature type="domain" description="C2H2-type" evidence="11">
    <location>
        <begin position="7"/>
        <end position="31"/>
    </location>
</feature>
<organism evidence="13 14">
    <name type="scientific">Sparus aurata</name>
    <name type="common">Gilthead sea bream</name>
    <dbReference type="NCBI Taxonomy" id="8175"/>
    <lineage>
        <taxon>Eukaryota</taxon>
        <taxon>Metazoa</taxon>
        <taxon>Chordata</taxon>
        <taxon>Craniata</taxon>
        <taxon>Vertebrata</taxon>
        <taxon>Euteleostomi</taxon>
        <taxon>Actinopterygii</taxon>
        <taxon>Neopterygii</taxon>
        <taxon>Teleostei</taxon>
        <taxon>Neoteleostei</taxon>
        <taxon>Acanthomorphata</taxon>
        <taxon>Eupercaria</taxon>
        <taxon>Spariformes</taxon>
        <taxon>Sparidae</taxon>
        <taxon>Sparus</taxon>
    </lineage>
</organism>
<dbReference type="GeneTree" id="ENSGT00940000155261"/>
<evidence type="ECO:0000256" key="7">
    <source>
        <dbReference type="PIRNR" id="PIRNR003153"/>
    </source>
</evidence>
<dbReference type="InterPro" id="IPR002112">
    <property type="entry name" value="Leuzip_Jun"/>
</dbReference>
<feature type="compositionally biased region" description="Low complexity" evidence="10">
    <location>
        <begin position="112"/>
        <end position="126"/>
    </location>
</feature>
<comment type="subcellular location">
    <subcellularLocation>
        <location evidence="1 7">Nucleus</location>
    </subcellularLocation>
</comment>
<dbReference type="GO" id="GO:0003700">
    <property type="term" value="F:DNA-binding transcription factor activity"/>
    <property type="evidence" value="ECO:0007669"/>
    <property type="project" value="UniProtKB-UniRule"/>
</dbReference>
<dbReference type="InterPro" id="IPR051027">
    <property type="entry name" value="bZIP_transcription_factors"/>
</dbReference>
<comment type="similarity">
    <text evidence="7">Belongs to the bZIP family.</text>
</comment>
<evidence type="ECO:0000259" key="12">
    <source>
        <dbReference type="PROSITE" id="PS50217"/>
    </source>
</evidence>
<keyword evidence="6 7" id="KW-0539">Nucleus</keyword>
<dbReference type="GO" id="GO:0008270">
    <property type="term" value="F:zinc ion binding"/>
    <property type="evidence" value="ECO:0007669"/>
    <property type="project" value="UniProtKB-KW"/>
</dbReference>
<keyword evidence="8" id="KW-0862">Zinc</keyword>
<dbReference type="Ensembl" id="ENSSAUT00010035180.1">
    <property type="protein sequence ID" value="ENSSAUP00010033385.1"/>
    <property type="gene ID" value="ENSSAUG00010014182.1"/>
</dbReference>
<dbReference type="InterPro" id="IPR013087">
    <property type="entry name" value="Znf_C2H2_type"/>
</dbReference>
<dbReference type="CDD" id="cd12192">
    <property type="entry name" value="GCN4_cent"/>
    <property type="match status" value="1"/>
</dbReference>
<dbReference type="InterPro" id="IPR016378">
    <property type="entry name" value="TF_CRE-BP1-typ"/>
</dbReference>
<feature type="region of interest" description="Disordered" evidence="10">
    <location>
        <begin position="281"/>
        <end position="341"/>
    </location>
</feature>
<dbReference type="InterPro" id="IPR036236">
    <property type="entry name" value="Znf_C2H2_sf"/>
</dbReference>
<feature type="domain" description="BZIP" evidence="12">
    <location>
        <begin position="329"/>
        <end position="392"/>
    </location>
</feature>
<dbReference type="GO" id="GO:0003677">
    <property type="term" value="F:DNA binding"/>
    <property type="evidence" value="ECO:0007669"/>
    <property type="project" value="UniProtKB-UniRule"/>
</dbReference>
<evidence type="ECO:0000256" key="5">
    <source>
        <dbReference type="ARBA" id="ARBA00023163"/>
    </source>
</evidence>
<evidence type="ECO:0000313" key="13">
    <source>
        <dbReference type="Ensembl" id="ENSSAUP00010033385.1"/>
    </source>
</evidence>
<feature type="compositionally biased region" description="Basic and acidic residues" evidence="10">
    <location>
        <begin position="323"/>
        <end position="340"/>
    </location>
</feature>
<evidence type="ECO:0000256" key="1">
    <source>
        <dbReference type="ARBA" id="ARBA00004123"/>
    </source>
</evidence>
<reference evidence="13" key="1">
    <citation type="submission" date="2021-04" db="EMBL/GenBank/DDBJ databases">
        <authorList>
            <consortium name="Wellcome Sanger Institute Data Sharing"/>
        </authorList>
    </citation>
    <scope>NUCLEOTIDE SEQUENCE [LARGE SCALE GENOMIC DNA]</scope>
</reference>
<keyword evidence="2 7" id="KW-0805">Transcription regulation</keyword>
<dbReference type="PANTHER" id="PTHR19304">
    <property type="entry name" value="CYCLIC-AMP RESPONSE ELEMENT BINDING PROTEIN"/>
    <property type="match status" value="1"/>
</dbReference>
<dbReference type="PROSITE" id="PS00028">
    <property type="entry name" value="ZINC_FINGER_C2H2_1"/>
    <property type="match status" value="1"/>
</dbReference>
<accession>A0A671W3H5</accession>
<protein>
    <recommendedName>
        <fullName evidence="7">Cyclic AMP-dependent transcription factor ATF-7</fullName>
    </recommendedName>
</protein>
<evidence type="ECO:0000313" key="14">
    <source>
        <dbReference type="Proteomes" id="UP000472265"/>
    </source>
</evidence>
<keyword evidence="5 7" id="KW-0804">Transcription</keyword>
<dbReference type="CDD" id="cd14687">
    <property type="entry name" value="bZIP_ATF2"/>
    <property type="match status" value="1"/>
</dbReference>
<dbReference type="InterPro" id="IPR046347">
    <property type="entry name" value="bZIP_sf"/>
</dbReference>
<feature type="coiled-coil region" evidence="9">
    <location>
        <begin position="354"/>
        <end position="388"/>
    </location>
</feature>
<proteinExistence type="inferred from homology"/>
<evidence type="ECO:0000256" key="3">
    <source>
        <dbReference type="ARBA" id="ARBA00023125"/>
    </source>
</evidence>
<dbReference type="Gene3D" id="3.30.160.60">
    <property type="entry name" value="Classic Zinc Finger"/>
    <property type="match status" value="1"/>
</dbReference>
<dbReference type="Pfam" id="PF00170">
    <property type="entry name" value="bZIP_1"/>
    <property type="match status" value="1"/>
</dbReference>
<reference evidence="13" key="3">
    <citation type="submission" date="2025-09" db="UniProtKB">
        <authorList>
            <consortium name="Ensembl"/>
        </authorList>
    </citation>
    <scope>IDENTIFICATION</scope>
</reference>
<dbReference type="FunFam" id="1.20.5.170:FF:000010">
    <property type="entry name" value="Cyclic AMP-dependent transcription factor ATF-2"/>
    <property type="match status" value="1"/>
</dbReference>
<comment type="function">
    <text evidence="7">Stress-responsive chromatin regulator that plays a role in various biological processes including innate immunological memory, adipocyte differentiation or telomerase regulation. In absence of stress, contributes to the formation of heterochromatin and heterochromatin-like structure by recruiting histone H3K9 tri- and di-methyltransferases thus silencing the transcription of target genes such as STAT1 in adipocytes, or genes involved in innate immunity in macrophages and adipocytes. Stress induces ATF7 phosphorylation that disrupts interactions with histone methyltransferase and enhances the association with coactivators containing histone acetyltransferase and/or histone demethylase, leading to disruption of the heterochromatin-like structure and subsequently transcriptional activation. In response to TNF-alpha, which is induced by various stresses, phosphorylated ATF7 and telomerase are released from telomeres leading to telomere shortening.</text>
</comment>
<feature type="compositionally biased region" description="Low complexity" evidence="10">
    <location>
        <begin position="289"/>
        <end position="300"/>
    </location>
</feature>
<keyword evidence="9" id="KW-0175">Coiled coil</keyword>
<keyword evidence="8" id="KW-0479">Metal-binding</keyword>
<evidence type="ECO:0000259" key="11">
    <source>
        <dbReference type="PROSITE" id="PS50157"/>
    </source>
</evidence>
<gene>
    <name evidence="13" type="primary">ATF7</name>
    <name evidence="13" type="synonym">atf7b</name>
</gene>
<dbReference type="GO" id="GO:0005634">
    <property type="term" value="C:nucleus"/>
    <property type="evidence" value="ECO:0007669"/>
    <property type="project" value="UniProtKB-SubCell"/>
</dbReference>
<feature type="region of interest" description="Disordered" evidence="10">
    <location>
        <begin position="82"/>
        <end position="132"/>
    </location>
</feature>
<dbReference type="PROSITE" id="PS00036">
    <property type="entry name" value="BZIP_BASIC"/>
    <property type="match status" value="1"/>
</dbReference>
<evidence type="ECO:0000256" key="2">
    <source>
        <dbReference type="ARBA" id="ARBA00023015"/>
    </source>
</evidence>
<dbReference type="SMART" id="SM00338">
    <property type="entry name" value="BRLZ"/>
    <property type="match status" value="1"/>
</dbReference>
<evidence type="ECO:0000256" key="8">
    <source>
        <dbReference type="PROSITE-ProRule" id="PRU00042"/>
    </source>
</evidence>
<reference evidence="13" key="2">
    <citation type="submission" date="2025-08" db="UniProtKB">
        <authorList>
            <consortium name="Ensembl"/>
        </authorList>
    </citation>
    <scope>IDENTIFICATION</scope>
</reference>
<keyword evidence="3 7" id="KW-0238">DNA-binding</keyword>
<evidence type="ECO:0000256" key="6">
    <source>
        <dbReference type="ARBA" id="ARBA00023242"/>
    </source>
</evidence>
<dbReference type="SUPFAM" id="SSF57959">
    <property type="entry name" value="Leucine zipper domain"/>
    <property type="match status" value="1"/>
</dbReference>
<sequence length="468" mass="50496">MGDDRPFVCTAPGCGQRFTNEDHLSVHKHKHEMTLKFGPARTDSVIIADQTPTPTRFLKNCEEVGLFNELATSFEQEFCKAHEDDQRTKHPAAPLQTPSEVKVEDEGPLQVDSSSPGSPDSSSSMSDDSRNSRVRGKVQYIAPNCAFVWPASWFGTPVNNWFPVHAEKTCLKRGNKLYCLIRPQEIPTKPVVSSAPTPTIVRPGSLPLHLSNDALHPTLPSPTSVITQAPPSNRQLSSPTSAYPLVRHLPNGQTVPLLPSPVQMTSVISLARPVNSVPNIPGIPGPPVGGASSGSSSPSGYSMNSETRMVSPAQPTGGRRRRATEMDPDERRQRFLERNRAAASRCRQKRKLWVNSLEKKADDLANMNVSLTNEVSLLRNEVAQLKQLLLAHKDCPVTVMQKKAAFLAVGEDTSRDTSTEPIASSPGATINGLSVRAAEAVAMSVLAGMGSGQPGGIDMATQSQSAPR</sequence>
<keyword evidence="14" id="KW-1185">Reference proteome</keyword>
<comment type="subunit">
    <text evidence="7">Homodimer; binds DNA as homodimer. Heterodimer; heterodimerizes with other members of ATF family and with JUN family members.</text>
</comment>
<dbReference type="PRINTS" id="PR00043">
    <property type="entry name" value="LEUZIPPRJUN"/>
</dbReference>
<dbReference type="PROSITE" id="PS50217">
    <property type="entry name" value="BZIP"/>
    <property type="match status" value="1"/>
</dbReference>
<dbReference type="PROSITE" id="PS50157">
    <property type="entry name" value="ZINC_FINGER_C2H2_2"/>
    <property type="match status" value="1"/>
</dbReference>
<keyword evidence="8" id="KW-0863">Zinc-finger</keyword>
<evidence type="ECO:0000256" key="10">
    <source>
        <dbReference type="SAM" id="MobiDB-lite"/>
    </source>
</evidence>
<evidence type="ECO:0000256" key="4">
    <source>
        <dbReference type="ARBA" id="ARBA00023159"/>
    </source>
</evidence>
<name>A0A671W3H5_SPAAU</name>
<dbReference type="Proteomes" id="UP000472265">
    <property type="component" value="Chromosome 6"/>
</dbReference>
<evidence type="ECO:0000256" key="9">
    <source>
        <dbReference type="SAM" id="Coils"/>
    </source>
</evidence>